<keyword evidence="1" id="KW-1133">Transmembrane helix</keyword>
<evidence type="ECO:0000256" key="1">
    <source>
        <dbReference type="SAM" id="Phobius"/>
    </source>
</evidence>
<dbReference type="GeneID" id="123125944"/>
<reference evidence="2" key="2">
    <citation type="submission" date="2018-10" db="UniProtKB">
        <authorList>
            <consortium name="EnsemblPlants"/>
        </authorList>
    </citation>
    <scope>IDENTIFICATION</scope>
</reference>
<dbReference type="Gramene" id="TraesCLE_scaffold_034317_01G000100.1">
    <property type="protein sequence ID" value="TraesCLE_scaffold_034317_01G000100.1"/>
    <property type="gene ID" value="TraesCLE_scaffold_034317_01G000100"/>
</dbReference>
<evidence type="ECO:0000313" key="3">
    <source>
        <dbReference type="Proteomes" id="UP000019116"/>
    </source>
</evidence>
<keyword evidence="1" id="KW-0472">Membrane</keyword>
<dbReference type="Gramene" id="TraesWEE_scaffold_174163_01G000100.1">
    <property type="protein sequence ID" value="TraesWEE_scaffold_174163_01G000100.1"/>
    <property type="gene ID" value="TraesWEE_scaffold_174163_01G000100"/>
</dbReference>
<dbReference type="Gramene" id="TraesCAD_scaffold_038043_01G000300.1">
    <property type="protein sequence ID" value="TraesCAD_scaffold_038043_01G000300.1"/>
    <property type="gene ID" value="TraesCAD_scaffold_038043_01G000300"/>
</dbReference>
<dbReference type="OMA" id="YECAAGD"/>
<dbReference type="Gramene" id="TraesNOR5D03G03238970.1">
    <property type="protein sequence ID" value="TraesNOR5D03G03238970.1"/>
    <property type="gene ID" value="TraesNOR5D03G03238970"/>
</dbReference>
<dbReference type="Gramene" id="TraesCS5D03G1062400.1">
    <property type="protein sequence ID" value="TraesCS5D03G1062400.1.CDS"/>
    <property type="gene ID" value="TraesCS5D03G1062400"/>
</dbReference>
<accession>A0A3B6N120</accession>
<dbReference type="Gramene" id="TraesSYM5D03G03150260.1">
    <property type="protein sequence ID" value="TraesSYM5D03G03150260.1"/>
    <property type="gene ID" value="TraesSYM5D03G03150260"/>
</dbReference>
<dbReference type="Gramene" id="TraesROB_scaffold_025913_01G000100.1">
    <property type="protein sequence ID" value="TraesROB_scaffold_025913_01G000100.1"/>
    <property type="gene ID" value="TraesROB_scaffold_025913_01G000100"/>
</dbReference>
<dbReference type="EnsemblPlants" id="TraesCS5D02G482500.1">
    <property type="protein sequence ID" value="TraesCS5D02G482500.1"/>
    <property type="gene ID" value="TraesCS5D02G482500"/>
</dbReference>
<protein>
    <submittedName>
        <fullName evidence="2">Uncharacterized protein</fullName>
    </submittedName>
</protein>
<feature type="transmembrane region" description="Helical" evidence="1">
    <location>
        <begin position="88"/>
        <end position="105"/>
    </location>
</feature>
<feature type="transmembrane region" description="Helical" evidence="1">
    <location>
        <begin position="112"/>
        <end position="133"/>
    </location>
</feature>
<dbReference type="Gramene" id="TraesARI5D03G03162900.1">
    <property type="protein sequence ID" value="TraesARI5D03G03162900.1"/>
    <property type="gene ID" value="TraesARI5D03G03162900"/>
</dbReference>
<name>A0A3B6N120_WHEAT</name>
<proteinExistence type="predicted"/>
<keyword evidence="1" id="KW-0812">Transmembrane</keyword>
<dbReference type="Gramene" id="TraesPARA_EIv1.0_1870960.1">
    <property type="protein sequence ID" value="TraesPARA_EIv1.0_1870960.1.CDS"/>
    <property type="gene ID" value="TraesPARA_EIv1.0_1870960"/>
</dbReference>
<dbReference type="Gramene" id="TraesSTA5D03G03199990.1">
    <property type="protein sequence ID" value="TraesSTA5D03G03199990.1"/>
    <property type="gene ID" value="TraesSTA5D03G03199990"/>
</dbReference>
<sequence>MESAQNKKVGSTGSAQNKKVGSMEVEMPGVVPVSPTVAACPAAVALVSVWALITPFFLFLFYGVWALLTSALSMFFPQKDAEASALDIGIVCCAALQAAAAVLAMELPCRRVWVRYALAYLSLALTIAGHWMYFARADCYSRITCTLGIYECAAGDIICFLALLLGPLLALVFRFATGGPLDRTRGVTTA</sequence>
<feature type="transmembrane region" description="Helical" evidence="1">
    <location>
        <begin position="56"/>
        <end position="76"/>
    </location>
</feature>
<dbReference type="Gramene" id="TraesLDM5D03G03214040.1">
    <property type="protein sequence ID" value="TraesLDM5D03G03214040.1"/>
    <property type="gene ID" value="TraesLDM5D03G03214040"/>
</dbReference>
<gene>
    <name evidence="2" type="primary">LOC123125944</name>
</gene>
<dbReference type="Proteomes" id="UP000019116">
    <property type="component" value="Chromosome 5D"/>
</dbReference>
<dbReference type="Gramene" id="TraesJAG5D03G03206450.1">
    <property type="protein sequence ID" value="TraesJAG5D03G03206450.1"/>
    <property type="gene ID" value="TraesJAG5D03G03206450"/>
</dbReference>
<dbReference type="Gramene" id="TraesRN5D0101097900.1">
    <property type="protein sequence ID" value="TraesRN5D0101097900.1"/>
    <property type="gene ID" value="TraesRN5D0101097900"/>
</dbReference>
<dbReference type="OrthoDB" id="10296024at2759"/>
<feature type="transmembrane region" description="Helical" evidence="1">
    <location>
        <begin position="153"/>
        <end position="176"/>
    </location>
</feature>
<organism evidence="2">
    <name type="scientific">Triticum aestivum</name>
    <name type="common">Wheat</name>
    <dbReference type="NCBI Taxonomy" id="4565"/>
    <lineage>
        <taxon>Eukaryota</taxon>
        <taxon>Viridiplantae</taxon>
        <taxon>Streptophyta</taxon>
        <taxon>Embryophyta</taxon>
        <taxon>Tracheophyta</taxon>
        <taxon>Spermatophyta</taxon>
        <taxon>Magnoliopsida</taxon>
        <taxon>Liliopsida</taxon>
        <taxon>Poales</taxon>
        <taxon>Poaceae</taxon>
        <taxon>BOP clade</taxon>
        <taxon>Pooideae</taxon>
        <taxon>Triticodae</taxon>
        <taxon>Triticeae</taxon>
        <taxon>Triticinae</taxon>
        <taxon>Triticum</taxon>
    </lineage>
</organism>
<dbReference type="AlphaFoldDB" id="A0A3B6N120"/>
<dbReference type="RefSeq" id="XP_044402318.1">
    <property type="nucleotide sequence ID" value="XM_044546383.1"/>
</dbReference>
<evidence type="ECO:0000313" key="2">
    <source>
        <dbReference type="EnsemblPlants" id="TraesCS5D02G482500.1"/>
    </source>
</evidence>
<dbReference type="Gramene" id="TraesCS5D02G482500.1">
    <property type="protein sequence ID" value="TraesCS5D02G482500.1"/>
    <property type="gene ID" value="TraesCS5D02G482500"/>
</dbReference>
<reference evidence="2" key="1">
    <citation type="submission" date="2018-08" db="EMBL/GenBank/DDBJ databases">
        <authorList>
            <person name="Rossello M."/>
        </authorList>
    </citation>
    <scope>NUCLEOTIDE SEQUENCE [LARGE SCALE GENOMIC DNA]</scope>
    <source>
        <strain evidence="2">cv. Chinese Spring</strain>
    </source>
</reference>
<keyword evidence="3" id="KW-1185">Reference proteome</keyword>
<dbReference type="Gramene" id="TraesJUL5D03G03234420.1">
    <property type="protein sequence ID" value="TraesJUL5D03G03234420.1"/>
    <property type="gene ID" value="TraesJUL5D03G03234420"/>
</dbReference>